<dbReference type="EMBL" id="CP015402">
    <property type="protein sequence ID" value="ANU63013.1"/>
    <property type="molecule type" value="Genomic_DNA"/>
</dbReference>
<accession>A0A1Z2XKF3</accession>
<evidence type="ECO:0000313" key="2">
    <source>
        <dbReference type="EMBL" id="ANU63013.1"/>
    </source>
</evidence>
<organism evidence="2 3">
    <name type="scientific">Muribaculum intestinale</name>
    <dbReference type="NCBI Taxonomy" id="1796646"/>
    <lineage>
        <taxon>Bacteria</taxon>
        <taxon>Pseudomonadati</taxon>
        <taxon>Bacteroidota</taxon>
        <taxon>Bacteroidia</taxon>
        <taxon>Bacteroidales</taxon>
        <taxon>Muribaculaceae</taxon>
        <taxon>Muribaculum</taxon>
    </lineage>
</organism>
<feature type="signal peptide" evidence="1">
    <location>
        <begin position="1"/>
        <end position="20"/>
    </location>
</feature>
<dbReference type="KEGG" id="pary:A4V02_04320"/>
<dbReference type="RefSeq" id="WP_068960373.1">
    <property type="nucleotide sequence ID" value="NZ_CAJTAP010000006.1"/>
</dbReference>
<dbReference type="OrthoDB" id="1096970at2"/>
<evidence type="ECO:0008006" key="4">
    <source>
        <dbReference type="Google" id="ProtNLM"/>
    </source>
</evidence>
<feature type="chain" id="PRO_5008529252" description="Outer membrane protein beta-barrel domain-containing protein" evidence="1">
    <location>
        <begin position="21"/>
        <end position="699"/>
    </location>
</feature>
<sequence length="699" mass="79794">MRKGIMLTMICGIVATTAGAQTETSDSIRAQQLDEVVIEASNQRINAEVSTYIPMVRQKNAAQNAVSLLSQMSIPQISVDPVSQTIQTAHGQDVSVFIDFIPATSEDLKGMRTQDVKKVEYYTHPADARFQGAKYVINFVMQKYEWGGYTKLNANKWFGVNRTEGSVYSKIAYKKMTFDLFADEIYLTNRHTGQNSVENFRFADLYGMGPKDVSRVSEMRLGRYRNNSNDISFRALYDTENIQISNRIAYSLTNVPRNDVGNTLTYSDALFPSTESFTKTSSKDWALKYSGEYFFMLSKQTGLNVDASYTYGHNDLNSDYTAHDDLSIINNAKEEIHKLSVYLHLNWNPGKANRFFTNFGVQHDWNIINYYGNSPSKQKYDVGIYFLGQNYQHVFNEKWNVGAGLAWIWETNRISGVNADNNFPQTNINATWSPNDKHQLYLTANYGSMFPGSSQKSPNMLQQDELMWYRGTPELNDYKYTNALLSYTWLPDNRWQLSADAYLGMIKDRCVTLYSPTGPDGTMLRQYFNGGNYFSEYIGVSATGKFFGGKLVGKLRPQFWIRKTTGEYAWHDNQLTCTAQLNYYLDSFYIFGWYMTPGKYQETHSGVISKSPSKYQIEIGWGKNGWNISASAYNFAHTSWEDLRETLTSEYYSFDRTTFGTQHHARYTISVSYTIGYGKKVQRKNEISGSGTADSAILK</sequence>
<dbReference type="AlphaFoldDB" id="A0A1B1S894"/>
<reference evidence="3" key="1">
    <citation type="submission" date="2016-04" db="EMBL/GenBank/DDBJ databases">
        <title>Complete Genome Sequences of Twelve Strains of a Stable Defined Moderately Diverse Mouse Microbiota 2 (sDMDMm2).</title>
        <authorList>
            <person name="Uchimura Y."/>
            <person name="Wyss M."/>
            <person name="Brugiroux S."/>
            <person name="Limenitakis J.P."/>
            <person name="Stecher B."/>
            <person name="McCoy K.D."/>
            <person name="Macpherson A.J."/>
        </authorList>
    </citation>
    <scope>NUCLEOTIDE SEQUENCE [LARGE SCALE GENOMIC DNA]</scope>
    <source>
        <strain evidence="3">YL27</strain>
    </source>
</reference>
<name>A0A1B1S894_9BACT</name>
<keyword evidence="3" id="KW-1185">Reference proteome</keyword>
<dbReference type="GeneID" id="65536074"/>
<keyword evidence="1" id="KW-0732">Signal</keyword>
<dbReference type="SUPFAM" id="SSF56935">
    <property type="entry name" value="Porins"/>
    <property type="match status" value="1"/>
</dbReference>
<evidence type="ECO:0000256" key="1">
    <source>
        <dbReference type="SAM" id="SignalP"/>
    </source>
</evidence>
<dbReference type="Proteomes" id="UP000186351">
    <property type="component" value="Chromosome"/>
</dbReference>
<accession>A0A1B1S894</accession>
<gene>
    <name evidence="2" type="ORF">A4V02_04320</name>
</gene>
<evidence type="ECO:0000313" key="3">
    <source>
        <dbReference type="Proteomes" id="UP000186351"/>
    </source>
</evidence>
<protein>
    <recommendedName>
        <fullName evidence="4">Outer membrane protein beta-barrel domain-containing protein</fullName>
    </recommendedName>
</protein>
<proteinExistence type="predicted"/>